<evidence type="ECO:0000259" key="1">
    <source>
        <dbReference type="Pfam" id="PF20183"/>
    </source>
</evidence>
<dbReference type="Pfam" id="PF20183">
    <property type="entry name" value="DUF6546"/>
    <property type="match status" value="1"/>
</dbReference>
<organism evidence="2 3">
    <name type="scientific">Colletotrichum karsti</name>
    <dbReference type="NCBI Taxonomy" id="1095194"/>
    <lineage>
        <taxon>Eukaryota</taxon>
        <taxon>Fungi</taxon>
        <taxon>Dikarya</taxon>
        <taxon>Ascomycota</taxon>
        <taxon>Pezizomycotina</taxon>
        <taxon>Sordariomycetes</taxon>
        <taxon>Hypocreomycetidae</taxon>
        <taxon>Glomerellales</taxon>
        <taxon>Glomerellaceae</taxon>
        <taxon>Colletotrichum</taxon>
        <taxon>Colletotrichum boninense species complex</taxon>
    </lineage>
</organism>
<gene>
    <name evidence="2" type="ORF">CkaCkLH20_12892</name>
</gene>
<keyword evidence="3" id="KW-1185">Reference proteome</keyword>
<name>A0A9P6LEI9_9PEZI</name>
<proteinExistence type="predicted"/>
<feature type="domain" description="DUF6546" evidence="1">
    <location>
        <begin position="235"/>
        <end position="429"/>
    </location>
</feature>
<evidence type="ECO:0000313" key="3">
    <source>
        <dbReference type="Proteomes" id="UP000781932"/>
    </source>
</evidence>
<reference evidence="2" key="1">
    <citation type="submission" date="2020-03" db="EMBL/GenBank/DDBJ databases">
        <authorList>
            <person name="He L."/>
        </authorList>
    </citation>
    <scope>NUCLEOTIDE SEQUENCE</scope>
    <source>
        <strain evidence="2">CkLH20</strain>
    </source>
</reference>
<dbReference type="Proteomes" id="UP000781932">
    <property type="component" value="Unassembled WGS sequence"/>
</dbReference>
<evidence type="ECO:0000313" key="2">
    <source>
        <dbReference type="EMBL" id="KAF9869595.1"/>
    </source>
</evidence>
<protein>
    <recommendedName>
        <fullName evidence="1">DUF6546 domain-containing protein</fullName>
    </recommendedName>
</protein>
<accession>A0A9P6LEI9</accession>
<comment type="caution">
    <text evidence="2">The sequence shown here is derived from an EMBL/GenBank/DDBJ whole genome shotgun (WGS) entry which is preliminary data.</text>
</comment>
<dbReference type="EMBL" id="JAATWM020000067">
    <property type="protein sequence ID" value="KAF9869595.1"/>
    <property type="molecule type" value="Genomic_DNA"/>
</dbReference>
<dbReference type="GeneID" id="62168677"/>
<dbReference type="RefSeq" id="XP_038739056.1">
    <property type="nucleotide sequence ID" value="XM_038895603.1"/>
</dbReference>
<sequence length="444" mass="51561">MTPARLTDPDSAAILSRKKRLIKYIWFRVELREYDCNSCDPEEEEYWGLSRADDKLIMDGFENLLWALIAWEDGDELTLDISVYSPSDTQHWFKYLSFHPDTHRGECSPLQRNGHYQGTPIDDPDHGWVAGRQTSTPDWYAVDILFERIMGQGPFRTETQEKNWWQTLPLVPAVTTVLLRQQTRRRWKPVTLKHMLERFPNMKELCYEPWREWDRELVRLTNIESESLVEMFATTRLSNLAIFENFHRSYPPSWINQFARRPSPVVSRKIAKVSLKLVTLSACFITDASYFFEAREESWNWENLTSLALTSKLLTHDVDAASINEMLRLAAEAALHMPKLEVMELWNGRERVAMLFRYQKAKNGQSAVITVRGTFQLALDPEVIEAWNAVATQLGHGWVDIQSSIINPNTIRSHGDAIRQLGLSTQVVRPVSLQQILDEHEDRA</sequence>
<reference evidence="2" key="2">
    <citation type="submission" date="2020-11" db="EMBL/GenBank/DDBJ databases">
        <title>Whole genome sequencing of Colletotrichum sp.</title>
        <authorList>
            <person name="Li H."/>
        </authorList>
    </citation>
    <scope>NUCLEOTIDE SEQUENCE</scope>
    <source>
        <strain evidence="2">CkLH20</strain>
    </source>
</reference>
<dbReference type="AlphaFoldDB" id="A0A9P6LEI9"/>
<dbReference type="OrthoDB" id="4802432at2759"/>
<dbReference type="InterPro" id="IPR046676">
    <property type="entry name" value="DUF6546"/>
</dbReference>